<dbReference type="GO" id="GO:0005829">
    <property type="term" value="C:cytosol"/>
    <property type="evidence" value="ECO:0007669"/>
    <property type="project" value="TreeGrafter"/>
</dbReference>
<dbReference type="Pfam" id="PF01075">
    <property type="entry name" value="Glyco_transf_9"/>
    <property type="match status" value="1"/>
</dbReference>
<dbReference type="CDD" id="cd03789">
    <property type="entry name" value="GT9_LPS_heptosyltransferase"/>
    <property type="match status" value="1"/>
</dbReference>
<keyword evidence="2" id="KW-0808">Transferase</keyword>
<dbReference type="InterPro" id="IPR051199">
    <property type="entry name" value="LPS_LOS_Heptosyltrfase"/>
</dbReference>
<name>A0AA86N1G5_9BACT</name>
<dbReference type="AlphaFoldDB" id="A0AA86N1G5"/>
<dbReference type="GO" id="GO:0008713">
    <property type="term" value="F:ADP-heptose-lipopolysaccharide heptosyltransferase activity"/>
    <property type="evidence" value="ECO:0007669"/>
    <property type="project" value="TreeGrafter"/>
</dbReference>
<dbReference type="PANTHER" id="PTHR30160">
    <property type="entry name" value="TETRAACYLDISACCHARIDE 4'-KINASE-RELATED"/>
    <property type="match status" value="1"/>
</dbReference>
<accession>A0AA86N1G5</accession>
<dbReference type="EMBL" id="OX365700">
    <property type="protein sequence ID" value="CAI4032982.1"/>
    <property type="molecule type" value="Genomic_DNA"/>
</dbReference>
<dbReference type="PANTHER" id="PTHR30160:SF7">
    <property type="entry name" value="ADP-HEPTOSE--LPS HEPTOSYLTRANSFERASE 2"/>
    <property type="match status" value="1"/>
</dbReference>
<evidence type="ECO:0000313" key="3">
    <source>
        <dbReference type="EMBL" id="CAI4032982.1"/>
    </source>
</evidence>
<protein>
    <recommendedName>
        <fullName evidence="5">Glycosyltransferase family 9 protein</fullName>
    </recommendedName>
</protein>
<evidence type="ECO:0000313" key="4">
    <source>
        <dbReference type="Proteomes" id="UP001179121"/>
    </source>
</evidence>
<reference evidence="3" key="1">
    <citation type="submission" date="2022-10" db="EMBL/GenBank/DDBJ databases">
        <authorList>
            <person name="Koch H."/>
        </authorList>
    </citation>
    <scope>NUCLEOTIDE SEQUENCE</scope>
    <source>
        <strain evidence="3">DNF</strain>
    </source>
</reference>
<evidence type="ECO:0008006" key="5">
    <source>
        <dbReference type="Google" id="ProtNLM"/>
    </source>
</evidence>
<organism evidence="3 4">
    <name type="scientific">Nitrospira tepida</name>
    <dbReference type="NCBI Taxonomy" id="2973512"/>
    <lineage>
        <taxon>Bacteria</taxon>
        <taxon>Pseudomonadati</taxon>
        <taxon>Nitrospirota</taxon>
        <taxon>Nitrospiria</taxon>
        <taxon>Nitrospirales</taxon>
        <taxon>Nitrospiraceae</taxon>
        <taxon>Nitrospira</taxon>
    </lineage>
</organism>
<keyword evidence="4" id="KW-1185">Reference proteome</keyword>
<dbReference type="KEGG" id="nti:DNFV4_03412"/>
<evidence type="ECO:0000256" key="2">
    <source>
        <dbReference type="ARBA" id="ARBA00022679"/>
    </source>
</evidence>
<keyword evidence="1" id="KW-0328">Glycosyltransferase</keyword>
<dbReference type="SUPFAM" id="SSF53756">
    <property type="entry name" value="UDP-Glycosyltransferase/glycogen phosphorylase"/>
    <property type="match status" value="1"/>
</dbReference>
<dbReference type="Proteomes" id="UP001179121">
    <property type="component" value="Chromosome"/>
</dbReference>
<proteinExistence type="predicted"/>
<dbReference type="InterPro" id="IPR002201">
    <property type="entry name" value="Glyco_trans_9"/>
</dbReference>
<evidence type="ECO:0000256" key="1">
    <source>
        <dbReference type="ARBA" id="ARBA00022676"/>
    </source>
</evidence>
<dbReference type="Gene3D" id="3.40.50.2000">
    <property type="entry name" value="Glycogen Phosphorylase B"/>
    <property type="match status" value="2"/>
</dbReference>
<dbReference type="GO" id="GO:0009244">
    <property type="term" value="P:lipopolysaccharide core region biosynthetic process"/>
    <property type="evidence" value="ECO:0007669"/>
    <property type="project" value="TreeGrafter"/>
</dbReference>
<dbReference type="RefSeq" id="WP_289269798.1">
    <property type="nucleotide sequence ID" value="NZ_OX365700.1"/>
</dbReference>
<gene>
    <name evidence="3" type="ORF">DNFV4_03412</name>
</gene>
<sequence>MSRQVLILNITRMGDLVQSVPLIARLRHEWPDAAVDLVVDRSFAPVAALLPNVRQVHAFDFRALTENGRAMTKDLVSLYRELKRWAQPLAEVHYDRIVNLTFNRRSGMLAAYVGARDIRGVTCAPDGTTVVRNPWMAYFTDLHRHRRLNRFNLVDLYALGGSGPGPFTPLRMSVSAEARERARALIGRQQPEGGWMAVQVGASEIIKAWRPDSFGRTLAAIARRAPVGFVMIGTEAEREAVELAINAYRNAGGAAPLLNVLGRTDVESLTAMLEECRLLLTNDTGPMHLAISAGTPVVDLSVGHVDFRETGPYGPGHWVVQPDLGCAPCGFDQVCAHHACKERILSEQAADLCLYGMGLGPMPVHATGVRIYQSAVDEDGLGAYALRVGRVDAATEWYAALWRRYWYQVFTGRASLVPAPQGDAPDREEQRTVFRHLAPLIRRLVAQSDELERLCRRPVPPVSSVQALQAEMRDLRRRAVTLAAESPAFGPAAVAFVRETCNGEAQTLAAMASEHLRAYRTWQRRAQEIADLICAQPNGDRSRSVTAPDPDGCRMSAAGLM</sequence>